<feature type="transmembrane region" description="Helical" evidence="6">
    <location>
        <begin position="12"/>
        <end position="39"/>
    </location>
</feature>
<dbReference type="AlphaFoldDB" id="A0A0C1U0B2"/>
<feature type="domain" description="ResB-like" evidence="7">
    <location>
        <begin position="19"/>
        <end position="350"/>
    </location>
</feature>
<evidence type="ECO:0000313" key="9">
    <source>
        <dbReference type="Proteomes" id="UP000031433"/>
    </source>
</evidence>
<name>A0A0C1U0B2_9BACT</name>
<evidence type="ECO:0000256" key="2">
    <source>
        <dbReference type="ARBA" id="ARBA00022692"/>
    </source>
</evidence>
<comment type="caution">
    <text evidence="8">The sequence shown here is derived from an EMBL/GenBank/DDBJ whole genome shotgun (WGS) entry which is preliminary data.</text>
</comment>
<organism evidence="8 9">
    <name type="scientific">Geobacter soli</name>
    <dbReference type="NCBI Taxonomy" id="1510391"/>
    <lineage>
        <taxon>Bacteria</taxon>
        <taxon>Pseudomonadati</taxon>
        <taxon>Thermodesulfobacteriota</taxon>
        <taxon>Desulfuromonadia</taxon>
        <taxon>Geobacterales</taxon>
        <taxon>Geobacteraceae</taxon>
        <taxon>Geobacter</taxon>
    </lineage>
</organism>
<feature type="transmembrane region" description="Helical" evidence="6">
    <location>
        <begin position="394"/>
        <end position="414"/>
    </location>
</feature>
<dbReference type="RefSeq" id="WP_039642909.1">
    <property type="nucleotide sequence ID" value="NZ_JXBL01000001.1"/>
</dbReference>
<dbReference type="GO" id="GO:0017004">
    <property type="term" value="P:cytochrome complex assembly"/>
    <property type="evidence" value="ECO:0007669"/>
    <property type="project" value="UniProtKB-KW"/>
</dbReference>
<sequence>MTTSDRGFLQALWDFFCSLKLAIFLLILLAATSIIGTIIPQQNPLPPEYLAAIGGTGGMKFKVYSTLGFFDMYHSWWFILLLYLFTVNIVACSIKRLPRVWKTISEPTLVMDEGFERTLTLTHDFKKEGDAAALNEKMKTFLKGEFAEPVVTERDGEFHLFAQKSPYSRLGVYVVHLSIVIIFIGALLGSFFGYKAYVNIVEGSGTSTVMSRKGVPIDLGFTVKCEDFSVSFYDTGAPKEFKSLLTVIDGGKVVIDKRPVIVNDPLTYKGITFYQSSYGPADEGGLYHLTVRERKGGAPVRVSLSMGERKVLPDGSAVQLLEGTDEIGRFIPQFRGPAVRVAVEPKSGEPQAFIVFQNYPEFDVQRGADLIFTYEGADLKMFTGLQVAKDPGVWVVWLGCTLMVVGCCMAFFMSHKRIWIRVRKGHVTLGGTANKNQPGFQLAFDALVEKLKTL</sequence>
<dbReference type="InterPro" id="IPR023494">
    <property type="entry name" value="Cyt_c_bgen_Ccs1/CcsB/ResB"/>
</dbReference>
<comment type="subcellular location">
    <subcellularLocation>
        <location evidence="1">Membrane</location>
        <topology evidence="1">Multi-pass membrane protein</topology>
    </subcellularLocation>
</comment>
<keyword evidence="9" id="KW-1185">Reference proteome</keyword>
<dbReference type="Proteomes" id="UP000031433">
    <property type="component" value="Unassembled WGS sequence"/>
</dbReference>
<reference evidence="8 9" key="1">
    <citation type="submission" date="2015-01" db="EMBL/GenBank/DDBJ databases">
        <title>Genome sequence of the anaerobic bacterium Geobacter soli GSS01, a dissimilatory Fe(III) reducer from soil.</title>
        <authorList>
            <person name="Yang G."/>
            <person name="Zhou S."/>
        </authorList>
    </citation>
    <scope>NUCLEOTIDE SEQUENCE [LARGE SCALE GENOMIC DNA]</scope>
    <source>
        <strain evidence="8 9">GSS01</strain>
    </source>
</reference>
<keyword evidence="4 6" id="KW-1133">Transmembrane helix</keyword>
<evidence type="ECO:0000259" key="7">
    <source>
        <dbReference type="Pfam" id="PF05140"/>
    </source>
</evidence>
<keyword evidence="2 6" id="KW-0812">Transmembrane</keyword>
<feature type="transmembrane region" description="Helical" evidence="6">
    <location>
        <begin position="75"/>
        <end position="94"/>
    </location>
</feature>
<feature type="transmembrane region" description="Helical" evidence="6">
    <location>
        <begin position="170"/>
        <end position="194"/>
    </location>
</feature>
<dbReference type="InterPro" id="IPR007816">
    <property type="entry name" value="ResB-like_domain"/>
</dbReference>
<evidence type="ECO:0000313" key="8">
    <source>
        <dbReference type="EMBL" id="KIE41290.1"/>
    </source>
</evidence>
<keyword evidence="3" id="KW-0201">Cytochrome c-type biogenesis</keyword>
<dbReference type="GO" id="GO:0016020">
    <property type="term" value="C:membrane"/>
    <property type="evidence" value="ECO:0007669"/>
    <property type="project" value="UniProtKB-SubCell"/>
</dbReference>
<dbReference type="PANTHER" id="PTHR31566">
    <property type="entry name" value="CYTOCHROME C BIOGENESIS PROTEIN CCS1, CHLOROPLASTIC"/>
    <property type="match status" value="1"/>
</dbReference>
<dbReference type="EMBL" id="JXBL01000001">
    <property type="protein sequence ID" value="KIE41290.1"/>
    <property type="molecule type" value="Genomic_DNA"/>
</dbReference>
<dbReference type="PANTHER" id="PTHR31566:SF0">
    <property type="entry name" value="CYTOCHROME C BIOGENESIS PROTEIN CCS1, CHLOROPLASTIC"/>
    <property type="match status" value="1"/>
</dbReference>
<evidence type="ECO:0000256" key="1">
    <source>
        <dbReference type="ARBA" id="ARBA00004141"/>
    </source>
</evidence>
<protein>
    <submittedName>
        <fullName evidence="8">Cytochrome C biogenesis protein ResB</fullName>
    </submittedName>
</protein>
<evidence type="ECO:0000256" key="3">
    <source>
        <dbReference type="ARBA" id="ARBA00022748"/>
    </source>
</evidence>
<proteinExistence type="predicted"/>
<evidence type="ECO:0000256" key="5">
    <source>
        <dbReference type="ARBA" id="ARBA00023136"/>
    </source>
</evidence>
<evidence type="ECO:0000256" key="4">
    <source>
        <dbReference type="ARBA" id="ARBA00022989"/>
    </source>
</evidence>
<accession>A0A0C1U0B2</accession>
<dbReference type="Pfam" id="PF05140">
    <property type="entry name" value="ResB"/>
    <property type="match status" value="1"/>
</dbReference>
<gene>
    <name evidence="8" type="ORF">SE37_00880</name>
</gene>
<evidence type="ECO:0000256" key="6">
    <source>
        <dbReference type="SAM" id="Phobius"/>
    </source>
</evidence>
<keyword evidence="5 6" id="KW-0472">Membrane</keyword>